<feature type="chain" id="PRO_5015161813" evidence="1">
    <location>
        <begin position="24"/>
        <end position="46"/>
    </location>
</feature>
<name>A0A2P2Q1T6_RHIMU</name>
<organism evidence="2">
    <name type="scientific">Rhizophora mucronata</name>
    <name type="common">Asiatic mangrove</name>
    <dbReference type="NCBI Taxonomy" id="61149"/>
    <lineage>
        <taxon>Eukaryota</taxon>
        <taxon>Viridiplantae</taxon>
        <taxon>Streptophyta</taxon>
        <taxon>Embryophyta</taxon>
        <taxon>Tracheophyta</taxon>
        <taxon>Spermatophyta</taxon>
        <taxon>Magnoliopsida</taxon>
        <taxon>eudicotyledons</taxon>
        <taxon>Gunneridae</taxon>
        <taxon>Pentapetalae</taxon>
        <taxon>rosids</taxon>
        <taxon>fabids</taxon>
        <taxon>Malpighiales</taxon>
        <taxon>Rhizophoraceae</taxon>
        <taxon>Rhizophora</taxon>
    </lineage>
</organism>
<feature type="signal peptide" evidence="1">
    <location>
        <begin position="1"/>
        <end position="23"/>
    </location>
</feature>
<sequence>MHAFSVSITLLSIILNLFLPFESFPKCTWEFHIIFCHSTTMLYLVI</sequence>
<evidence type="ECO:0000256" key="1">
    <source>
        <dbReference type="SAM" id="SignalP"/>
    </source>
</evidence>
<evidence type="ECO:0000313" key="2">
    <source>
        <dbReference type="EMBL" id="MBX60925.1"/>
    </source>
</evidence>
<reference evidence="2" key="1">
    <citation type="submission" date="2018-02" db="EMBL/GenBank/DDBJ databases">
        <title>Rhizophora mucronata_Transcriptome.</title>
        <authorList>
            <person name="Meera S.P."/>
            <person name="Sreeshan A."/>
            <person name="Augustine A."/>
        </authorList>
    </citation>
    <scope>NUCLEOTIDE SEQUENCE</scope>
    <source>
        <tissue evidence="2">Leaf</tissue>
    </source>
</reference>
<protein>
    <submittedName>
        <fullName evidence="2">Uncharacterized protein</fullName>
    </submittedName>
</protein>
<dbReference type="EMBL" id="GGEC01080441">
    <property type="protein sequence ID" value="MBX60925.1"/>
    <property type="molecule type" value="Transcribed_RNA"/>
</dbReference>
<keyword evidence="1" id="KW-0732">Signal</keyword>
<proteinExistence type="predicted"/>
<accession>A0A2P2Q1T6</accession>
<dbReference type="AlphaFoldDB" id="A0A2P2Q1T6"/>